<comment type="similarity">
    <text evidence="1">Belongs to the VPS51 family.</text>
</comment>
<dbReference type="PANTHER" id="PTHR15954:SF4">
    <property type="entry name" value="VACUOLAR PROTEIN SORTING-ASSOCIATED PROTEIN 51 HOMOLOG"/>
    <property type="match status" value="1"/>
</dbReference>
<proteinExistence type="inferred from homology"/>
<evidence type="ECO:0000313" key="3">
    <source>
        <dbReference type="EMBL" id="KAJ3127221.1"/>
    </source>
</evidence>
<dbReference type="GO" id="GO:0005829">
    <property type="term" value="C:cytosol"/>
    <property type="evidence" value="ECO:0007669"/>
    <property type="project" value="GOC"/>
</dbReference>
<dbReference type="GO" id="GO:0000938">
    <property type="term" value="C:GARP complex"/>
    <property type="evidence" value="ECO:0007669"/>
    <property type="project" value="TreeGrafter"/>
</dbReference>
<dbReference type="Proteomes" id="UP001211907">
    <property type="component" value="Unassembled WGS sequence"/>
</dbReference>
<evidence type="ECO:0000313" key="4">
    <source>
        <dbReference type="Proteomes" id="UP001211907"/>
    </source>
</evidence>
<dbReference type="GO" id="GO:1990745">
    <property type="term" value="C:EARP complex"/>
    <property type="evidence" value="ECO:0007669"/>
    <property type="project" value="TreeGrafter"/>
</dbReference>
<dbReference type="GO" id="GO:0007030">
    <property type="term" value="P:Golgi organization"/>
    <property type="evidence" value="ECO:0007669"/>
    <property type="project" value="TreeGrafter"/>
</dbReference>
<dbReference type="EMBL" id="JADGJH010000522">
    <property type="protein sequence ID" value="KAJ3127221.1"/>
    <property type="molecule type" value="Genomic_DNA"/>
</dbReference>
<feature type="region of interest" description="Disordered" evidence="2">
    <location>
        <begin position="369"/>
        <end position="390"/>
    </location>
</feature>
<dbReference type="AlphaFoldDB" id="A0AAD5XHT5"/>
<name>A0AAD5XHT5_9FUNG</name>
<dbReference type="InterPro" id="IPR014812">
    <property type="entry name" value="Vps51"/>
</dbReference>
<gene>
    <name evidence="3" type="primary">VPS51</name>
    <name evidence="3" type="ORF">HK100_009864</name>
</gene>
<dbReference type="GO" id="GO:0016020">
    <property type="term" value="C:membrane"/>
    <property type="evidence" value="ECO:0007669"/>
    <property type="project" value="TreeGrafter"/>
</dbReference>
<feature type="region of interest" description="Disordered" evidence="2">
    <location>
        <begin position="1"/>
        <end position="56"/>
    </location>
</feature>
<accession>A0AAD5XHT5</accession>
<feature type="region of interest" description="Disordered" evidence="2">
    <location>
        <begin position="845"/>
        <end position="878"/>
    </location>
</feature>
<feature type="region of interest" description="Disordered" evidence="2">
    <location>
        <begin position="86"/>
        <end position="131"/>
    </location>
</feature>
<protein>
    <submittedName>
        <fullName evidence="3">Vacuolar protein sorting-associated protein 51</fullName>
    </submittedName>
</protein>
<dbReference type="PANTHER" id="PTHR15954">
    <property type="entry name" value="VACUOLAR PROTEIN SORTING-ASSOCIATED PROTEIN 51 HOMOLOG"/>
    <property type="match status" value="1"/>
</dbReference>
<dbReference type="Pfam" id="PF08700">
    <property type="entry name" value="VPS51_Exo84_N"/>
    <property type="match status" value="1"/>
</dbReference>
<organism evidence="3 4">
    <name type="scientific">Physocladia obscura</name>
    <dbReference type="NCBI Taxonomy" id="109957"/>
    <lineage>
        <taxon>Eukaryota</taxon>
        <taxon>Fungi</taxon>
        <taxon>Fungi incertae sedis</taxon>
        <taxon>Chytridiomycota</taxon>
        <taxon>Chytridiomycota incertae sedis</taxon>
        <taxon>Chytridiomycetes</taxon>
        <taxon>Chytridiales</taxon>
        <taxon>Chytriomycetaceae</taxon>
        <taxon>Physocladia</taxon>
    </lineage>
</organism>
<evidence type="ECO:0000256" key="1">
    <source>
        <dbReference type="ARBA" id="ARBA00006080"/>
    </source>
</evidence>
<evidence type="ECO:0000256" key="2">
    <source>
        <dbReference type="SAM" id="MobiDB-lite"/>
    </source>
</evidence>
<dbReference type="GO" id="GO:0032456">
    <property type="term" value="P:endocytic recycling"/>
    <property type="evidence" value="ECO:0007669"/>
    <property type="project" value="TreeGrafter"/>
</dbReference>
<feature type="compositionally biased region" description="Low complexity" evidence="2">
    <location>
        <begin position="854"/>
        <end position="873"/>
    </location>
</feature>
<dbReference type="GO" id="GO:0048193">
    <property type="term" value="P:Golgi vesicle transport"/>
    <property type="evidence" value="ECO:0007669"/>
    <property type="project" value="TreeGrafter"/>
</dbReference>
<feature type="compositionally biased region" description="Polar residues" evidence="2">
    <location>
        <begin position="1"/>
        <end position="13"/>
    </location>
</feature>
<sequence>MQSATAKQQQQHPASSAGSGSDFRSSFGSGPDLSSASASAASLWPPDTLSSTSASARKRNRLKEFYNLPAQPTIATPTIATTVASSSSASNASPDSSNLLTYSTTSNSEQKLPKLSSSKNSKLKKASGAAYGPNPMDMDSPFFVPETFVSKCINETSLVEMLQRDNDLVAEIKELDASMKTLVYGNYNKFIAASDTIRDMRIKVDSMEDQMRLFEDKMATISNGSDAVHDFLAPKRATIRQLTGVHQLLHKLHFVFELPSKLATSFNAKKYKEAVLLYTETAPLLSHYASLSLFSKISADNACVPPSEISESFWLLGTLGRGFANVNDLATAYLFVLSKNPIMKNQMNKLIDATITHISNMKPLKITTINTAPSSPTTSSVGKRSLSSTTSPQLDDHALNFILSQIKYWDSHVLKQISDFLINFHDYFLVVRGSDEKGSGFFAADGVEKLSFEQRERLERELDLVCESFLERYFDQITKMIAIPGGVWNYNAIQAILVFDLIKKDVVPFRGLTLFMNMNERVRTYAVDHIKSISQLAFETTKTAYMDELSKIESQPRHQSSARTVLQRANEVLREGIISNVFPLLETFVDARLGFVSGATVSIASIPSKNDINNNACGGGVEGILELLTQCFEQFWNRLGDEMKILSGQTYSPIPKLPPTLLLLIMSRSALNLSSTLIDHLFSIFTTSVLKSRNVSLGSESNGNNSSNSLATSKRSQLIVVTAGGGTVLSATSGLSCKRTNSGASNDCGSGAGFKEHSDLDPRNASVLKRSKKIAALWKDIAKNLAFRFVSVATSGLCLTIHDYMEQTPWIKMDEPNMPDPCWSEQILGKISGINSQLKLVYDEEERKDRKQAPPTVSISSTSTISLPGGTSSATSSMQTRVAATSNFAKSGSSMFTSSLGSNINNNNSSLNLNPVRAAFGTESSRMFVKRKSGSSIAGNSSNSNNNGKFDAILDNIDRMFEDRVGYFGAVEMTREGILLAILRIVVKCYIEELRLQTLGTHGFHQVQIDSAVLKRFLVEGSFGVSDDNFLVMLADEMVTSGMKRCINPIMMAPNTVEALLQSK</sequence>
<feature type="compositionally biased region" description="Low complexity" evidence="2">
    <location>
        <begin position="14"/>
        <end position="42"/>
    </location>
</feature>
<keyword evidence="4" id="KW-1185">Reference proteome</keyword>
<comment type="caution">
    <text evidence="3">The sequence shown here is derived from an EMBL/GenBank/DDBJ whole genome shotgun (WGS) entry which is preliminary data.</text>
</comment>
<feature type="compositionally biased region" description="Low complexity" evidence="2">
    <location>
        <begin position="86"/>
        <end position="130"/>
    </location>
</feature>
<reference evidence="3" key="1">
    <citation type="submission" date="2020-05" db="EMBL/GenBank/DDBJ databases">
        <title>Phylogenomic resolution of chytrid fungi.</title>
        <authorList>
            <person name="Stajich J.E."/>
            <person name="Amses K."/>
            <person name="Simmons R."/>
            <person name="Seto K."/>
            <person name="Myers J."/>
            <person name="Bonds A."/>
            <person name="Quandt C.A."/>
            <person name="Barry K."/>
            <person name="Liu P."/>
            <person name="Grigoriev I."/>
            <person name="Longcore J.E."/>
            <person name="James T.Y."/>
        </authorList>
    </citation>
    <scope>NUCLEOTIDE SEQUENCE</scope>
    <source>
        <strain evidence="3">JEL0513</strain>
    </source>
</reference>
<dbReference type="GO" id="GO:0042147">
    <property type="term" value="P:retrograde transport, endosome to Golgi"/>
    <property type="evidence" value="ECO:0007669"/>
    <property type="project" value="TreeGrafter"/>
</dbReference>